<gene>
    <name evidence="2" type="ORF">A2872_01705</name>
</gene>
<keyword evidence="1" id="KW-0472">Membrane</keyword>
<dbReference type="Proteomes" id="UP000178681">
    <property type="component" value="Unassembled WGS sequence"/>
</dbReference>
<keyword evidence="1" id="KW-1133">Transmembrane helix</keyword>
<organism evidence="2 3">
    <name type="scientific">Candidatus Gottesmanbacteria bacterium RIFCSPHIGHO2_01_FULL_42_12</name>
    <dbReference type="NCBI Taxonomy" id="1798377"/>
    <lineage>
        <taxon>Bacteria</taxon>
        <taxon>Candidatus Gottesmaniibacteriota</taxon>
    </lineage>
</organism>
<feature type="transmembrane region" description="Helical" evidence="1">
    <location>
        <begin position="50"/>
        <end position="67"/>
    </location>
</feature>
<reference evidence="2 3" key="1">
    <citation type="journal article" date="2016" name="Nat. Commun.">
        <title>Thousands of microbial genomes shed light on interconnected biogeochemical processes in an aquifer system.</title>
        <authorList>
            <person name="Anantharaman K."/>
            <person name="Brown C.T."/>
            <person name="Hug L.A."/>
            <person name="Sharon I."/>
            <person name="Castelle C.J."/>
            <person name="Probst A.J."/>
            <person name="Thomas B.C."/>
            <person name="Singh A."/>
            <person name="Wilkins M.J."/>
            <person name="Karaoz U."/>
            <person name="Brodie E.L."/>
            <person name="Williams K.H."/>
            <person name="Hubbard S.S."/>
            <person name="Banfield J.F."/>
        </authorList>
    </citation>
    <scope>NUCLEOTIDE SEQUENCE [LARGE SCALE GENOMIC DNA]</scope>
</reference>
<proteinExistence type="predicted"/>
<sequence>MTNKTHEMRFWGITTTTGYALVAAFSEKIVTIANLPVRSTMQEYATTSDGIRVIAGILILANILLLLRNESKQQIKF</sequence>
<dbReference type="AlphaFoldDB" id="A0A1F5Z5L2"/>
<comment type="caution">
    <text evidence="2">The sequence shown here is derived from an EMBL/GenBank/DDBJ whole genome shotgun (WGS) entry which is preliminary data.</text>
</comment>
<keyword evidence="1" id="KW-0812">Transmembrane</keyword>
<evidence type="ECO:0000313" key="3">
    <source>
        <dbReference type="Proteomes" id="UP000178681"/>
    </source>
</evidence>
<evidence type="ECO:0000256" key="1">
    <source>
        <dbReference type="SAM" id="Phobius"/>
    </source>
</evidence>
<dbReference type="EMBL" id="MFJG01000003">
    <property type="protein sequence ID" value="OGG07655.1"/>
    <property type="molecule type" value="Genomic_DNA"/>
</dbReference>
<evidence type="ECO:0000313" key="2">
    <source>
        <dbReference type="EMBL" id="OGG07655.1"/>
    </source>
</evidence>
<name>A0A1F5Z5L2_9BACT</name>
<protein>
    <submittedName>
        <fullName evidence="2">Uncharacterized protein</fullName>
    </submittedName>
</protein>
<accession>A0A1F5Z5L2</accession>